<evidence type="ECO:0000256" key="7">
    <source>
        <dbReference type="ARBA" id="ARBA00023002"/>
    </source>
</evidence>
<comment type="function">
    <text evidence="10">Catalyzes the NADPH-dependent reduction of ketopantoate into pantoic acid.</text>
</comment>
<evidence type="ECO:0000313" key="15">
    <source>
        <dbReference type="Proteomes" id="UP000611500"/>
    </source>
</evidence>
<comment type="caution">
    <text evidence="14">The sequence shown here is derived from an EMBL/GenBank/DDBJ whole genome shotgun (WGS) entry which is preliminary data.</text>
</comment>
<evidence type="ECO:0000256" key="8">
    <source>
        <dbReference type="ARBA" id="ARBA00032024"/>
    </source>
</evidence>
<accession>A0A8J3H8Y9</accession>
<dbReference type="InterPro" id="IPR036291">
    <property type="entry name" value="NAD(P)-bd_dom_sf"/>
</dbReference>
<keyword evidence="15" id="KW-1185">Reference proteome</keyword>
<dbReference type="NCBIfam" id="TIGR00745">
    <property type="entry name" value="apbA_panE"/>
    <property type="match status" value="1"/>
</dbReference>
<evidence type="ECO:0000313" key="14">
    <source>
        <dbReference type="EMBL" id="GHH01705.1"/>
    </source>
</evidence>
<dbReference type="InterPro" id="IPR013332">
    <property type="entry name" value="KPR_N"/>
</dbReference>
<keyword evidence="11" id="KW-0812">Transmembrane</keyword>
<keyword evidence="6 10" id="KW-0521">NADP</keyword>
<evidence type="ECO:0000256" key="10">
    <source>
        <dbReference type="RuleBase" id="RU362068"/>
    </source>
</evidence>
<evidence type="ECO:0000256" key="3">
    <source>
        <dbReference type="ARBA" id="ARBA00013014"/>
    </source>
</evidence>
<dbReference type="GO" id="GO:0005737">
    <property type="term" value="C:cytoplasm"/>
    <property type="evidence" value="ECO:0007669"/>
    <property type="project" value="TreeGrafter"/>
</dbReference>
<dbReference type="EMBL" id="BNAP01000030">
    <property type="protein sequence ID" value="GHH01705.1"/>
    <property type="molecule type" value="Genomic_DNA"/>
</dbReference>
<dbReference type="InterPro" id="IPR050838">
    <property type="entry name" value="Ketopantoate_reductase"/>
</dbReference>
<keyword evidence="11" id="KW-0472">Membrane</keyword>
<evidence type="ECO:0000256" key="2">
    <source>
        <dbReference type="ARBA" id="ARBA00007870"/>
    </source>
</evidence>
<proteinExistence type="inferred from homology"/>
<dbReference type="UniPathway" id="UPA00028">
    <property type="reaction ID" value="UER00004"/>
</dbReference>
<evidence type="ECO:0000256" key="5">
    <source>
        <dbReference type="ARBA" id="ARBA00022655"/>
    </source>
</evidence>
<comment type="pathway">
    <text evidence="1 10">Cofactor biosynthesis; (R)-pantothenate biosynthesis; (R)-pantoate from 3-methyl-2-oxobutanoate: step 2/2.</text>
</comment>
<evidence type="ECO:0000259" key="13">
    <source>
        <dbReference type="Pfam" id="PF08546"/>
    </source>
</evidence>
<comment type="catalytic activity">
    <reaction evidence="9 10">
        <text>(R)-pantoate + NADP(+) = 2-dehydropantoate + NADPH + H(+)</text>
        <dbReference type="Rhea" id="RHEA:16233"/>
        <dbReference type="ChEBI" id="CHEBI:11561"/>
        <dbReference type="ChEBI" id="CHEBI:15378"/>
        <dbReference type="ChEBI" id="CHEBI:15980"/>
        <dbReference type="ChEBI" id="CHEBI:57783"/>
        <dbReference type="ChEBI" id="CHEBI:58349"/>
        <dbReference type="EC" id="1.1.1.169"/>
    </reaction>
</comment>
<dbReference type="SUPFAM" id="SSF48179">
    <property type="entry name" value="6-phosphogluconate dehydrogenase C-terminal domain-like"/>
    <property type="match status" value="1"/>
</dbReference>
<dbReference type="InterPro" id="IPR008927">
    <property type="entry name" value="6-PGluconate_DH-like_C_sf"/>
</dbReference>
<sequence>MSEERIVIAGAGAIGCFVGGLLAAAGHPVTLLGRERVLGPIRASGLKLTDFSGLEVRVGSGRLGLAQRPEALEGAALVLVAVKSGATATISAEIAAHAPQAAPVISLQNGVGNADLLRAALPGRDVRAAMVGFNVVPAGPAAWHRASSGDIVIEAGAGDLAARLSVPGLVVREVDDILPAQWGKLLLNLANALNALSGISLRDQLLDREWRRLMADQIAEALRVLRRSGIVARPPAPVPAVLLPAILRLPTPLFTRIAERMLTIDPMARTSMAYDLEDGRLTEIDHMQGAIVELAQQQGGRAPICERVARLVHEVEAQGYRGLRKTPAEIRG</sequence>
<dbReference type="Proteomes" id="UP000611500">
    <property type="component" value="Unassembled WGS sequence"/>
</dbReference>
<evidence type="ECO:0000259" key="12">
    <source>
        <dbReference type="Pfam" id="PF02558"/>
    </source>
</evidence>
<feature type="domain" description="Ketopantoate reductase C-terminal" evidence="13">
    <location>
        <begin position="176"/>
        <end position="316"/>
    </location>
</feature>
<evidence type="ECO:0000256" key="4">
    <source>
        <dbReference type="ARBA" id="ARBA00019465"/>
    </source>
</evidence>
<dbReference type="InterPro" id="IPR003710">
    <property type="entry name" value="ApbA"/>
</dbReference>
<dbReference type="InterPro" id="IPR013752">
    <property type="entry name" value="KPA_reductase"/>
</dbReference>
<dbReference type="InterPro" id="IPR013328">
    <property type="entry name" value="6PGD_dom2"/>
</dbReference>
<dbReference type="PANTHER" id="PTHR43765:SF2">
    <property type="entry name" value="2-DEHYDROPANTOATE 2-REDUCTASE"/>
    <property type="match status" value="1"/>
</dbReference>
<keyword evidence="5 10" id="KW-0566">Pantothenate biosynthesis</keyword>
<evidence type="ECO:0000256" key="1">
    <source>
        <dbReference type="ARBA" id="ARBA00004994"/>
    </source>
</evidence>
<dbReference type="PROSITE" id="PS51257">
    <property type="entry name" value="PROKAR_LIPOPROTEIN"/>
    <property type="match status" value="1"/>
</dbReference>
<feature type="domain" description="Ketopantoate reductase N-terminal" evidence="12">
    <location>
        <begin position="6"/>
        <end position="155"/>
    </location>
</feature>
<dbReference type="Gene3D" id="3.40.50.720">
    <property type="entry name" value="NAD(P)-binding Rossmann-like Domain"/>
    <property type="match status" value="1"/>
</dbReference>
<dbReference type="Pfam" id="PF08546">
    <property type="entry name" value="ApbA_C"/>
    <property type="match status" value="1"/>
</dbReference>
<reference evidence="14" key="1">
    <citation type="journal article" date="2014" name="Int. J. Syst. Evol. Microbiol.">
        <title>Complete genome sequence of Corynebacterium casei LMG S-19264T (=DSM 44701T), isolated from a smear-ripened cheese.</title>
        <authorList>
            <consortium name="US DOE Joint Genome Institute (JGI-PGF)"/>
            <person name="Walter F."/>
            <person name="Albersmeier A."/>
            <person name="Kalinowski J."/>
            <person name="Ruckert C."/>
        </authorList>
    </citation>
    <scope>NUCLEOTIDE SEQUENCE</scope>
    <source>
        <strain evidence="14">CGMCC 1.7081</strain>
    </source>
</reference>
<name>A0A8J3H8Y9_9RHOB</name>
<dbReference type="EC" id="1.1.1.169" evidence="3 10"/>
<dbReference type="SUPFAM" id="SSF51735">
    <property type="entry name" value="NAD(P)-binding Rossmann-fold domains"/>
    <property type="match status" value="1"/>
</dbReference>
<evidence type="ECO:0000256" key="11">
    <source>
        <dbReference type="SAM" id="Phobius"/>
    </source>
</evidence>
<dbReference type="Gene3D" id="1.10.1040.10">
    <property type="entry name" value="N-(1-d-carboxylethyl)-l-norvaline Dehydrogenase, domain 2"/>
    <property type="match status" value="1"/>
</dbReference>
<organism evidence="14 15">
    <name type="scientific">Pseudodonghicola xiamenensis</name>
    <dbReference type="NCBI Taxonomy" id="337702"/>
    <lineage>
        <taxon>Bacteria</taxon>
        <taxon>Pseudomonadati</taxon>
        <taxon>Pseudomonadota</taxon>
        <taxon>Alphaproteobacteria</taxon>
        <taxon>Rhodobacterales</taxon>
        <taxon>Paracoccaceae</taxon>
        <taxon>Pseudodonghicola</taxon>
    </lineage>
</organism>
<keyword evidence="7 10" id="KW-0560">Oxidoreductase</keyword>
<evidence type="ECO:0000256" key="9">
    <source>
        <dbReference type="ARBA" id="ARBA00048793"/>
    </source>
</evidence>
<dbReference type="AlphaFoldDB" id="A0A8J3H8Y9"/>
<keyword evidence="11" id="KW-1133">Transmembrane helix</keyword>
<dbReference type="Pfam" id="PF02558">
    <property type="entry name" value="ApbA"/>
    <property type="match status" value="1"/>
</dbReference>
<comment type="similarity">
    <text evidence="2 10">Belongs to the ketopantoate reductase family.</text>
</comment>
<dbReference type="GO" id="GO:0015940">
    <property type="term" value="P:pantothenate biosynthetic process"/>
    <property type="evidence" value="ECO:0007669"/>
    <property type="project" value="UniProtKB-UniPathway"/>
</dbReference>
<protein>
    <recommendedName>
        <fullName evidence="4 10">2-dehydropantoate 2-reductase</fullName>
        <ecNumber evidence="3 10">1.1.1.169</ecNumber>
    </recommendedName>
    <alternativeName>
        <fullName evidence="8 10">Ketopantoate reductase</fullName>
    </alternativeName>
</protein>
<dbReference type="RefSeq" id="WP_028095000.1">
    <property type="nucleotide sequence ID" value="NZ_BNAP01000030.1"/>
</dbReference>
<gene>
    <name evidence="14" type="ORF">GCM10010961_39170</name>
</gene>
<reference evidence="14" key="2">
    <citation type="submission" date="2020-09" db="EMBL/GenBank/DDBJ databases">
        <authorList>
            <person name="Sun Q."/>
            <person name="Zhou Y."/>
        </authorList>
    </citation>
    <scope>NUCLEOTIDE SEQUENCE</scope>
    <source>
        <strain evidence="14">CGMCC 1.7081</strain>
    </source>
</reference>
<evidence type="ECO:0000256" key="6">
    <source>
        <dbReference type="ARBA" id="ARBA00022857"/>
    </source>
</evidence>
<feature type="transmembrane region" description="Helical" evidence="11">
    <location>
        <begin position="6"/>
        <end position="26"/>
    </location>
</feature>
<dbReference type="PANTHER" id="PTHR43765">
    <property type="entry name" value="2-DEHYDROPANTOATE 2-REDUCTASE-RELATED"/>
    <property type="match status" value="1"/>
</dbReference>
<dbReference type="GO" id="GO:0050661">
    <property type="term" value="F:NADP binding"/>
    <property type="evidence" value="ECO:0007669"/>
    <property type="project" value="TreeGrafter"/>
</dbReference>
<dbReference type="GO" id="GO:0008677">
    <property type="term" value="F:2-dehydropantoate 2-reductase activity"/>
    <property type="evidence" value="ECO:0007669"/>
    <property type="project" value="UniProtKB-EC"/>
</dbReference>
<dbReference type="NCBIfam" id="NF006083">
    <property type="entry name" value="PRK08229.1"/>
    <property type="match status" value="1"/>
</dbReference>